<accession>A0A6P7H7D6</accession>
<dbReference type="AlphaFoldDB" id="A0A6P7H7D6"/>
<evidence type="ECO:0000313" key="1">
    <source>
        <dbReference type="RefSeq" id="XP_028151845.1"/>
    </source>
</evidence>
<organism evidence="1">
    <name type="scientific">Diabrotica virgifera virgifera</name>
    <name type="common">western corn rootworm</name>
    <dbReference type="NCBI Taxonomy" id="50390"/>
    <lineage>
        <taxon>Eukaryota</taxon>
        <taxon>Metazoa</taxon>
        <taxon>Ecdysozoa</taxon>
        <taxon>Arthropoda</taxon>
        <taxon>Hexapoda</taxon>
        <taxon>Insecta</taxon>
        <taxon>Pterygota</taxon>
        <taxon>Neoptera</taxon>
        <taxon>Endopterygota</taxon>
        <taxon>Coleoptera</taxon>
        <taxon>Polyphaga</taxon>
        <taxon>Cucujiformia</taxon>
        <taxon>Chrysomeloidea</taxon>
        <taxon>Chrysomelidae</taxon>
        <taxon>Galerucinae</taxon>
        <taxon>Diabroticina</taxon>
        <taxon>Diabroticites</taxon>
        <taxon>Diabrotica</taxon>
    </lineage>
</organism>
<dbReference type="PANTHER" id="PTHR33332">
    <property type="entry name" value="REVERSE TRANSCRIPTASE DOMAIN-CONTAINING PROTEIN"/>
    <property type="match status" value="1"/>
</dbReference>
<gene>
    <name evidence="1" type="primary">LOC114345222</name>
</gene>
<proteinExistence type="predicted"/>
<name>A0A6P7H7D6_DIAVI</name>
<sequence>MELNVKKCHLMVFGRHKTPTNHIYTIKDCPLDSVYQIEDLGVVLDSSLSYIPHISSIVSKSLQLLGFIKCCAKDFLNIPSIKILYCSLVRPHLDYCSCVWSPHYNTHILAIERVQHKFLRFVAFKQNQRVDEINYSNMEKSLNITSLQS</sequence>
<dbReference type="RefSeq" id="XP_028151845.1">
    <property type="nucleotide sequence ID" value="XM_028296044.1"/>
</dbReference>
<reference evidence="1" key="1">
    <citation type="submission" date="2025-08" db="UniProtKB">
        <authorList>
            <consortium name="RefSeq"/>
        </authorList>
    </citation>
    <scope>IDENTIFICATION</scope>
    <source>
        <tissue evidence="1">Whole insect</tissue>
    </source>
</reference>
<protein>
    <submittedName>
        <fullName evidence="1">Uncharacterized protein LOC114345222</fullName>
    </submittedName>
</protein>
<dbReference type="InParanoid" id="A0A6P7H7D6"/>